<dbReference type="InterPro" id="IPR043143">
    <property type="entry name" value="Mal/L-sulf/L-lact_DH-like_NADP"/>
</dbReference>
<dbReference type="PANTHER" id="PTHR11091:SF0">
    <property type="entry name" value="MALATE DEHYDROGENASE"/>
    <property type="match status" value="1"/>
</dbReference>
<dbReference type="EMBL" id="CP123584">
    <property type="protein sequence ID" value="WZK90803.1"/>
    <property type="molecule type" value="Genomic_DNA"/>
</dbReference>
<evidence type="ECO:0000256" key="2">
    <source>
        <dbReference type="ARBA" id="ARBA00023002"/>
    </source>
</evidence>
<dbReference type="PANTHER" id="PTHR11091">
    <property type="entry name" value="OXIDOREDUCTASE-RELATED"/>
    <property type="match status" value="1"/>
</dbReference>
<dbReference type="RefSeq" id="WP_406649877.1">
    <property type="nucleotide sequence ID" value="NZ_CP123584.1"/>
</dbReference>
<dbReference type="SUPFAM" id="SSF89733">
    <property type="entry name" value="L-sulfolactate dehydrogenase-like"/>
    <property type="match status" value="1"/>
</dbReference>
<sequence length="333" mass="34696">MSVLLSPEDAHTLIWKAMTGSGTSQENAAYFTEAILETELSGLDGHGFYWLQYYCAHLRSGKVDGKAVPQVQALSDTSFRVDARHGFAHPAIEMGFKHLIPAAKTHGVAAMGVHNSYNAATLGFHTGYLARAGLLALGATNAVPNLAPVGGKTPIIGTNPISYAVPAPNGKIAFLVDQSATQVAWTAVKHAAEAGEPIPLGWALDAQGNPTTDAEAGLAGSMAPAGGVKGFSIGLLVEVLCAALAGGNLGPDQGSFTDDDGKPIDNGQFFVAFDPDKFSGGGFHQTITTLVASITEQDGARLPNARREENRRNLAKHGIPIDAELLETLKGFA</sequence>
<evidence type="ECO:0000256" key="1">
    <source>
        <dbReference type="ARBA" id="ARBA00006056"/>
    </source>
</evidence>
<reference evidence="3 4" key="1">
    <citation type="submission" date="2023-04" db="EMBL/GenBank/DDBJ databases">
        <title>Complete genome sequence of Alisedimentitalea scapharcae.</title>
        <authorList>
            <person name="Rong J.-C."/>
            <person name="Yi M.-L."/>
            <person name="Zhao Q."/>
        </authorList>
    </citation>
    <scope>NUCLEOTIDE SEQUENCE [LARGE SCALE GENOMIC DNA]</scope>
    <source>
        <strain evidence="3 4">KCTC 42119</strain>
    </source>
</reference>
<dbReference type="Proteomes" id="UP001623232">
    <property type="component" value="Chromosome"/>
</dbReference>
<gene>
    <name evidence="3" type="ORF">QEZ52_09715</name>
</gene>
<name>A0ABZ2XXG9_9RHOB</name>
<keyword evidence="2" id="KW-0560">Oxidoreductase</keyword>
<evidence type="ECO:0000313" key="3">
    <source>
        <dbReference type="EMBL" id="WZK90803.1"/>
    </source>
</evidence>
<accession>A0ABZ2XXG9</accession>
<dbReference type="Pfam" id="PF02615">
    <property type="entry name" value="Ldh_2"/>
    <property type="match status" value="1"/>
</dbReference>
<evidence type="ECO:0000313" key="4">
    <source>
        <dbReference type="Proteomes" id="UP001623232"/>
    </source>
</evidence>
<dbReference type="Gene3D" id="3.30.1370.60">
    <property type="entry name" value="Hypothetical oxidoreductase yiak, domain 2"/>
    <property type="match status" value="1"/>
</dbReference>
<dbReference type="InterPro" id="IPR043144">
    <property type="entry name" value="Mal/L-sulf/L-lact_DH-like_ah"/>
</dbReference>
<proteinExistence type="inferred from homology"/>
<comment type="similarity">
    <text evidence="1">Belongs to the LDH2/MDH2 oxidoreductase family.</text>
</comment>
<keyword evidence="4" id="KW-1185">Reference proteome</keyword>
<dbReference type="InterPro" id="IPR036111">
    <property type="entry name" value="Mal/L-sulfo/L-lacto_DH-like_sf"/>
</dbReference>
<dbReference type="InterPro" id="IPR003767">
    <property type="entry name" value="Malate/L-lactate_DH-like"/>
</dbReference>
<organism evidence="3 4">
    <name type="scientific">Aliisedimentitalea scapharcae</name>
    <dbReference type="NCBI Taxonomy" id="1524259"/>
    <lineage>
        <taxon>Bacteria</taxon>
        <taxon>Pseudomonadati</taxon>
        <taxon>Pseudomonadota</taxon>
        <taxon>Alphaproteobacteria</taxon>
        <taxon>Rhodobacterales</taxon>
        <taxon>Roseobacteraceae</taxon>
        <taxon>Aliisedimentitalea</taxon>
    </lineage>
</organism>
<dbReference type="Gene3D" id="1.10.1530.10">
    <property type="match status" value="1"/>
</dbReference>
<protein>
    <submittedName>
        <fullName evidence="3">Ldh family oxidoreductase</fullName>
    </submittedName>
</protein>